<dbReference type="InterPro" id="IPR026444">
    <property type="entry name" value="Secre_tail"/>
</dbReference>
<gene>
    <name evidence="4" type="ORF">JCM19274_3052</name>
</gene>
<dbReference type="Pfam" id="PF18962">
    <property type="entry name" value="Por_Secre_tail"/>
    <property type="match status" value="1"/>
</dbReference>
<sequence>MKKQYFLIFFTIISFFAIQSMGAQTSSNTTPKIEGLTIYPNPVSAYDNEVSIASKSNLTKTVKIFNVLGKQVLSARLIGKTLNISKLSKGGVYILHITENQVSETRKLIVK</sequence>
<organism evidence="4 5">
    <name type="scientific">Algibacter lectus</name>
    <dbReference type="NCBI Taxonomy" id="221126"/>
    <lineage>
        <taxon>Bacteria</taxon>
        <taxon>Pseudomonadati</taxon>
        <taxon>Bacteroidota</taxon>
        <taxon>Flavobacteriia</taxon>
        <taxon>Flavobacteriales</taxon>
        <taxon>Flavobacteriaceae</taxon>
        <taxon>Algibacter</taxon>
    </lineage>
</organism>
<dbReference type="RefSeq" id="WP_042497591.1">
    <property type="nucleotide sequence ID" value="NZ_BBNU01000007.1"/>
</dbReference>
<proteinExistence type="predicted"/>
<evidence type="ECO:0000256" key="2">
    <source>
        <dbReference type="SAM" id="SignalP"/>
    </source>
</evidence>
<dbReference type="Proteomes" id="UP000029643">
    <property type="component" value="Unassembled WGS sequence"/>
</dbReference>
<feature type="signal peptide" evidence="2">
    <location>
        <begin position="1"/>
        <end position="22"/>
    </location>
</feature>
<feature type="domain" description="Secretion system C-terminal sorting" evidence="3">
    <location>
        <begin position="38"/>
        <end position="110"/>
    </location>
</feature>
<evidence type="ECO:0000259" key="3">
    <source>
        <dbReference type="Pfam" id="PF18962"/>
    </source>
</evidence>
<feature type="chain" id="PRO_5001868493" description="Secretion system C-terminal sorting domain-containing protein" evidence="2">
    <location>
        <begin position="23"/>
        <end position="111"/>
    </location>
</feature>
<dbReference type="STRING" id="221126.SAMN04489722_10458"/>
<dbReference type="NCBIfam" id="TIGR04183">
    <property type="entry name" value="Por_Secre_tail"/>
    <property type="match status" value="1"/>
</dbReference>
<evidence type="ECO:0000313" key="4">
    <source>
        <dbReference type="EMBL" id="GAL79640.1"/>
    </source>
</evidence>
<keyword evidence="1 2" id="KW-0732">Signal</keyword>
<reference evidence="4 5" key="1">
    <citation type="journal article" date="2014" name="Genome Announc.">
        <title>Draft Genome Sequences of Marine Flavobacterium Algibacter lectus Strains SS8 and NR4.</title>
        <authorList>
            <person name="Takatani N."/>
            <person name="Nakanishi M."/>
            <person name="Meirelles P."/>
            <person name="Mino S."/>
            <person name="Suda W."/>
            <person name="Oshima K."/>
            <person name="Hattori M."/>
            <person name="Ohkuma M."/>
            <person name="Hosokawa M."/>
            <person name="Miyashita K."/>
            <person name="Thompson F.L."/>
            <person name="Niwa A."/>
            <person name="Sawabe T."/>
            <person name="Sawabe T."/>
        </authorList>
    </citation>
    <scope>NUCLEOTIDE SEQUENCE [LARGE SCALE GENOMIC DNA]</scope>
    <source>
        <strain evidence="5">JCM19274</strain>
    </source>
</reference>
<comment type="caution">
    <text evidence="4">The sequence shown here is derived from an EMBL/GenBank/DDBJ whole genome shotgun (WGS) entry which is preliminary data.</text>
</comment>
<dbReference type="EMBL" id="BBNU01000007">
    <property type="protein sequence ID" value="GAL79640.1"/>
    <property type="molecule type" value="Genomic_DNA"/>
</dbReference>
<evidence type="ECO:0000313" key="5">
    <source>
        <dbReference type="Proteomes" id="UP000029643"/>
    </source>
</evidence>
<protein>
    <recommendedName>
        <fullName evidence="3">Secretion system C-terminal sorting domain-containing protein</fullName>
    </recommendedName>
</protein>
<dbReference type="AlphaFoldDB" id="A0A090WR90"/>
<accession>A0A090WR90</accession>
<evidence type="ECO:0000256" key="1">
    <source>
        <dbReference type="ARBA" id="ARBA00022729"/>
    </source>
</evidence>
<name>A0A090WR90_9FLAO</name>